<dbReference type="SUPFAM" id="SSF55816">
    <property type="entry name" value="5'-nucleotidase (syn. UDP-sugar hydrolase), C-terminal domain"/>
    <property type="match status" value="1"/>
</dbReference>
<feature type="signal peptide" evidence="1">
    <location>
        <begin position="1"/>
        <end position="28"/>
    </location>
</feature>
<gene>
    <name evidence="3" type="ORF">KTH89_08760</name>
</gene>
<dbReference type="InterPro" id="IPR006059">
    <property type="entry name" value="SBP"/>
</dbReference>
<feature type="chain" id="PRO_5036692201" evidence="1">
    <location>
        <begin position="29"/>
        <end position="647"/>
    </location>
</feature>
<evidence type="ECO:0000313" key="4">
    <source>
        <dbReference type="Proteomes" id="UP000712157"/>
    </source>
</evidence>
<sequence>MKYSLTRGIAYTLSAAMLLLLFAGCSQPAPKEKIVIKILYNNNFKQVEELVESTYDDIDLQTELSPYPSEQLRRLDRGVGPDLVITAQPDTNLVHKYLLDISDTKASTSYDGTIMNAWKIDGKTYLIPLPGVFSGYVINETLFEQAGLSLPTNNVELVAALSELKEKGLGVGEDGVSFSIMSDYNTSVGLFYVGNMVPDFLGTVDGVKWLADFKNKEATFAGTWEQCFNLSDALEDAGVMDPGDIARQRNTVLCMKRLGNGTLAAAFGDSTLYYECVESNRKEVEEGAGEAYTYRMLPLFSEEGKEPWFLFSPSALMGINSSISEEKQDACRRILELLSTSEGQDALIADMGGGKSCLTDYQQQEDLIPRGVEEYVESGYIYNVLFPSKTVEYLGGYVREILADKCTVEEALRAIDQFYYEGTDESSYDFSIVGTVDHDLLLDNFNVRLHETELGNFIADCVAEASGAPIAVVNGGGIRASFYEGVVYGGDIAVVCPFDNQIIILEMEGKTLWDMLENSVSTCTEEFPGGRFLQVSGIRYTFDSGREAGGRLESVTMPDGTDLDPNASYQVAVTDYMAGSKTYAEGNGDGYTMLNYYDDAAPKGNVKLIKETGLLYRDALAQYFEQHRDTTVNAKLEGRIIDLAQDN</sequence>
<name>A0A949JWU2_9FIRM</name>
<dbReference type="InterPro" id="IPR006179">
    <property type="entry name" value="5_nucleotidase/apyrase"/>
</dbReference>
<evidence type="ECO:0000259" key="2">
    <source>
        <dbReference type="Pfam" id="PF02872"/>
    </source>
</evidence>
<accession>A0A949JWU2</accession>
<dbReference type="Pfam" id="PF13416">
    <property type="entry name" value="SBP_bac_8"/>
    <property type="match status" value="1"/>
</dbReference>
<dbReference type="RefSeq" id="WP_238721403.1">
    <property type="nucleotide sequence ID" value="NZ_JAHQCW010000011.1"/>
</dbReference>
<dbReference type="InterPro" id="IPR008334">
    <property type="entry name" value="5'-Nucleotdase_C"/>
</dbReference>
<dbReference type="GO" id="GO:0016787">
    <property type="term" value="F:hydrolase activity"/>
    <property type="evidence" value="ECO:0007669"/>
    <property type="project" value="InterPro"/>
</dbReference>
<dbReference type="PANTHER" id="PTHR11575:SF24">
    <property type="entry name" value="5'-NUCLEOTIDASE"/>
    <property type="match status" value="1"/>
</dbReference>
<dbReference type="PROSITE" id="PS51257">
    <property type="entry name" value="PROKAR_LIPOPROTEIN"/>
    <property type="match status" value="1"/>
</dbReference>
<reference evidence="3" key="1">
    <citation type="submission" date="2021-06" db="EMBL/GenBank/DDBJ databases">
        <title>Description of novel taxa of the family Lachnospiraceae.</title>
        <authorList>
            <person name="Chaplin A.V."/>
            <person name="Sokolova S.R."/>
            <person name="Pikina A.P."/>
            <person name="Korzhanova M."/>
            <person name="Belova V."/>
            <person name="Korostin D."/>
            <person name="Efimov B.A."/>
        </authorList>
    </citation>
    <scope>NUCLEOTIDE SEQUENCE</scope>
    <source>
        <strain evidence="3">ASD5720</strain>
    </source>
</reference>
<dbReference type="PANTHER" id="PTHR11575">
    <property type="entry name" value="5'-NUCLEOTIDASE-RELATED"/>
    <property type="match status" value="1"/>
</dbReference>
<keyword evidence="1" id="KW-0732">Signal</keyword>
<dbReference type="Proteomes" id="UP000712157">
    <property type="component" value="Unassembled WGS sequence"/>
</dbReference>
<protein>
    <submittedName>
        <fullName evidence="3">Extracellular solute-binding protein</fullName>
    </submittedName>
</protein>
<evidence type="ECO:0000313" key="3">
    <source>
        <dbReference type="EMBL" id="MBU9736628.1"/>
    </source>
</evidence>
<keyword evidence="4" id="KW-1185">Reference proteome</keyword>
<comment type="caution">
    <text evidence="3">The sequence shown here is derived from an EMBL/GenBank/DDBJ whole genome shotgun (WGS) entry which is preliminary data.</text>
</comment>
<dbReference type="SUPFAM" id="SSF53850">
    <property type="entry name" value="Periplasmic binding protein-like II"/>
    <property type="match status" value="1"/>
</dbReference>
<evidence type="ECO:0000256" key="1">
    <source>
        <dbReference type="SAM" id="SignalP"/>
    </source>
</evidence>
<dbReference type="Gene3D" id="3.40.190.10">
    <property type="entry name" value="Periplasmic binding protein-like II"/>
    <property type="match status" value="2"/>
</dbReference>
<dbReference type="EMBL" id="JAHQCW010000011">
    <property type="protein sequence ID" value="MBU9736628.1"/>
    <property type="molecule type" value="Genomic_DNA"/>
</dbReference>
<dbReference type="Pfam" id="PF02872">
    <property type="entry name" value="5_nucleotid_C"/>
    <property type="match status" value="1"/>
</dbReference>
<dbReference type="Gene3D" id="3.90.780.10">
    <property type="entry name" value="5'-Nucleotidase, C-terminal domain"/>
    <property type="match status" value="1"/>
</dbReference>
<proteinExistence type="predicted"/>
<dbReference type="InterPro" id="IPR036907">
    <property type="entry name" value="5'-Nucleotdase_C_sf"/>
</dbReference>
<dbReference type="AlphaFoldDB" id="A0A949JWU2"/>
<organism evidence="3 4">
    <name type="scientific">Diplocloster agilis</name>
    <dbReference type="NCBI Taxonomy" id="2850323"/>
    <lineage>
        <taxon>Bacteria</taxon>
        <taxon>Bacillati</taxon>
        <taxon>Bacillota</taxon>
        <taxon>Clostridia</taxon>
        <taxon>Lachnospirales</taxon>
        <taxon>Lachnospiraceae</taxon>
        <taxon>Diplocloster</taxon>
    </lineage>
</organism>
<feature type="domain" description="5'-Nucleotidase C-terminal" evidence="2">
    <location>
        <begin position="433"/>
        <end position="581"/>
    </location>
</feature>
<dbReference type="GO" id="GO:0009166">
    <property type="term" value="P:nucleotide catabolic process"/>
    <property type="evidence" value="ECO:0007669"/>
    <property type="project" value="InterPro"/>
</dbReference>